<keyword evidence="14" id="KW-1185">Reference proteome</keyword>
<dbReference type="Proteomes" id="UP001321445">
    <property type="component" value="Chromosome"/>
</dbReference>
<evidence type="ECO:0000256" key="6">
    <source>
        <dbReference type="ARBA" id="ARBA00023002"/>
    </source>
</evidence>
<dbReference type="RefSeq" id="WP_286337076.1">
    <property type="nucleotide sequence ID" value="NZ_AP027370.1"/>
</dbReference>
<comment type="catalytic activity">
    <reaction evidence="10">
        <text>a 2'-deoxyribonucleoside 5'-triphosphate + [thioredoxin]-disulfide + H2O = a ribonucleoside 5'-triphosphate + [thioredoxin]-dithiol</text>
        <dbReference type="Rhea" id="RHEA:12701"/>
        <dbReference type="Rhea" id="RHEA-COMP:10698"/>
        <dbReference type="Rhea" id="RHEA-COMP:10700"/>
        <dbReference type="ChEBI" id="CHEBI:15377"/>
        <dbReference type="ChEBI" id="CHEBI:29950"/>
        <dbReference type="ChEBI" id="CHEBI:50058"/>
        <dbReference type="ChEBI" id="CHEBI:61557"/>
        <dbReference type="ChEBI" id="CHEBI:61560"/>
        <dbReference type="EC" id="1.17.4.2"/>
    </reaction>
</comment>
<keyword evidence="9" id="KW-0170">Cobalt</keyword>
<dbReference type="EC" id="1.17.4.2" evidence="3"/>
<dbReference type="InterPro" id="IPR054158">
    <property type="entry name" value="RNR-II_ins_dom"/>
</dbReference>
<keyword evidence="8" id="KW-0676">Redox-active center</keyword>
<feature type="domain" description="B12-dependent ribonucleotide reductase insertion" evidence="12">
    <location>
        <begin position="165"/>
        <end position="226"/>
    </location>
</feature>
<evidence type="ECO:0000256" key="7">
    <source>
        <dbReference type="ARBA" id="ARBA00023157"/>
    </source>
</evidence>
<dbReference type="PANTHER" id="PTHR43371:SF1">
    <property type="entry name" value="RIBONUCLEOSIDE-DIPHOSPHATE REDUCTASE"/>
    <property type="match status" value="1"/>
</dbReference>
<feature type="domain" description="Ribonucleotide reductase alpha-helical" evidence="11">
    <location>
        <begin position="9"/>
        <end position="109"/>
    </location>
</feature>
<dbReference type="Pfam" id="PF17975">
    <property type="entry name" value="RNR_Alpha"/>
    <property type="match status" value="1"/>
</dbReference>
<keyword evidence="5" id="KW-0235">DNA replication</keyword>
<evidence type="ECO:0000256" key="3">
    <source>
        <dbReference type="ARBA" id="ARBA00012275"/>
    </source>
</evidence>
<accession>A0ABM8FHU7</accession>
<organism evidence="13 14">
    <name type="scientific">Hydrogenimonas cancrithermarum</name>
    <dbReference type="NCBI Taxonomy" id="2993563"/>
    <lineage>
        <taxon>Bacteria</taxon>
        <taxon>Pseudomonadati</taxon>
        <taxon>Campylobacterota</taxon>
        <taxon>Epsilonproteobacteria</taxon>
        <taxon>Campylobacterales</taxon>
        <taxon>Hydrogenimonadaceae</taxon>
        <taxon>Hydrogenimonas</taxon>
    </lineage>
</organism>
<comment type="similarity">
    <text evidence="2">Belongs to the class II ribonucleoside-triphosphate reductase family.</text>
</comment>
<dbReference type="EMBL" id="AP027370">
    <property type="protein sequence ID" value="BDY11862.1"/>
    <property type="molecule type" value="Genomic_DNA"/>
</dbReference>
<gene>
    <name evidence="13" type="primary">rtpR</name>
    <name evidence="13" type="ORF">HCR_01740</name>
</gene>
<evidence type="ECO:0000256" key="10">
    <source>
        <dbReference type="ARBA" id="ARBA00048987"/>
    </source>
</evidence>
<dbReference type="InterPro" id="IPR040763">
    <property type="entry name" value="RNR_alpha_hel"/>
</dbReference>
<proteinExistence type="inferred from homology"/>
<evidence type="ECO:0000259" key="11">
    <source>
        <dbReference type="Pfam" id="PF17975"/>
    </source>
</evidence>
<keyword evidence="6" id="KW-0560">Oxidoreductase</keyword>
<dbReference type="Gene3D" id="3.20.70.20">
    <property type="match status" value="3"/>
</dbReference>
<evidence type="ECO:0000256" key="5">
    <source>
        <dbReference type="ARBA" id="ARBA00022705"/>
    </source>
</evidence>
<dbReference type="Pfam" id="PF21995">
    <property type="entry name" value="RNR-II_ins_dom"/>
    <property type="match status" value="1"/>
</dbReference>
<comment type="cofactor">
    <cofactor evidence="1">
        <name>adenosylcob(III)alamin</name>
        <dbReference type="ChEBI" id="CHEBI:18408"/>
    </cofactor>
</comment>
<evidence type="ECO:0000313" key="13">
    <source>
        <dbReference type="EMBL" id="BDY11862.1"/>
    </source>
</evidence>
<dbReference type="InterPro" id="IPR050862">
    <property type="entry name" value="RdRp_reductase_class-2"/>
</dbReference>
<name>A0ABM8FHU7_9BACT</name>
<evidence type="ECO:0000256" key="9">
    <source>
        <dbReference type="ARBA" id="ARBA00023285"/>
    </source>
</evidence>
<protein>
    <recommendedName>
        <fullName evidence="3">ribonucleoside-triphosphate reductase (thioredoxin)</fullName>
        <ecNumber evidence="3">1.17.4.2</ecNumber>
    </recommendedName>
</protein>
<evidence type="ECO:0000256" key="2">
    <source>
        <dbReference type="ARBA" id="ARBA00005654"/>
    </source>
</evidence>
<evidence type="ECO:0000256" key="4">
    <source>
        <dbReference type="ARBA" id="ARBA00022628"/>
    </source>
</evidence>
<keyword evidence="7" id="KW-1015">Disulfide bond</keyword>
<dbReference type="SUPFAM" id="SSF51998">
    <property type="entry name" value="PFL-like glycyl radical enzymes"/>
    <property type="match status" value="1"/>
</dbReference>
<evidence type="ECO:0000256" key="8">
    <source>
        <dbReference type="ARBA" id="ARBA00023284"/>
    </source>
</evidence>
<evidence type="ECO:0000259" key="12">
    <source>
        <dbReference type="Pfam" id="PF21995"/>
    </source>
</evidence>
<reference evidence="13 14" key="1">
    <citation type="submission" date="2023-03" db="EMBL/GenBank/DDBJ databases">
        <title>Description of Hydrogenimonas sp. ISO32.</title>
        <authorList>
            <person name="Mino S."/>
            <person name="Fukazawa S."/>
            <person name="Sawabe T."/>
        </authorList>
    </citation>
    <scope>NUCLEOTIDE SEQUENCE [LARGE SCALE GENOMIC DNA]</scope>
    <source>
        <strain evidence="13 14">ISO32</strain>
    </source>
</reference>
<sequence>MRVTERFTLDETFKKKLYSSRPHFGFNGFGEVIYYRTYSRKKADGSQERWADTVIRVVEGILSIRKNHYKEQGLAWDDGRWKPFAERMAESCFSMHWLPPGRGLWIMGTDYIYERGSAALYNCGAVDTSDLVDSADWAMDMLMSGVGVGFNTAWSGDASIPDKSVPKCYVIEDSKEGWVKSVRLILESYCRSGPFYRFDYSHIRPAGSPIHGFGGTASGPEPLKALHRRLETIMDRYCRHEIDKTRCVADVFNAIGVCVVAGNVRRSAEIALGSPHDETFLHLKDYERFPDRKEIGWMSNNSVLLETHEDFEKLPEIAELIRHNGEPGILNLVNVQKYGRFGKEIPDRAWLTNPCGEIALESFELCNLAEIFPTRCRNEEDFKAAVEFATFYAVTVSLLPTHRSETNAVIARNRRTGVSISGITDWIEKIGVTRMTRILRDTYKAVRRTNERLAKASGIPVSLKVTAIKPSGTISLLAGVSPGMHYPVSRYAIRRLRIGNRSKITQFLKEAGVPNMPDLYSRNTTVFEFPIRYDNSRSVEDVSAWEQFSLLAMLQREWSDNMVSCTISFDEEIEGEQIEHMLAMFAPVIKSASMLPRKEKEPYMQMPIEPISQDEYEKRVKEMPKIDWSAFEGSDGAGEGYCSILACNV</sequence>
<evidence type="ECO:0000313" key="14">
    <source>
        <dbReference type="Proteomes" id="UP001321445"/>
    </source>
</evidence>
<keyword evidence="4" id="KW-0846">Cobalamin</keyword>
<evidence type="ECO:0000256" key="1">
    <source>
        <dbReference type="ARBA" id="ARBA00001922"/>
    </source>
</evidence>
<dbReference type="PANTHER" id="PTHR43371">
    <property type="entry name" value="VITAMIN B12-DEPENDENT RIBONUCLEOTIDE REDUCTASE"/>
    <property type="match status" value="1"/>
</dbReference>